<accession>A0A7L9U180</accession>
<sequence length="129" mass="12118">MATQASSGTSGTSGTTGTQDVASTTLGVGGTTSGQAGATPSHETMQETGGSGGAQLTQSTGEIDAPPGSKAQDSPAAPETKPEADGSAVQSGSRGALDTRSQQAGGTGTGLGSPETGANQSADDLPPAP</sequence>
<protein>
    <submittedName>
        <fullName evidence="2">Uncharacterized protein</fullName>
    </submittedName>
</protein>
<dbReference type="KEGG" id="mlir:LPB04_17850"/>
<feature type="region of interest" description="Disordered" evidence="1">
    <location>
        <begin position="1"/>
        <end position="129"/>
    </location>
</feature>
<organism evidence="2 3">
    <name type="scientific">Massilia litorea</name>
    <dbReference type="NCBI Taxonomy" id="2769491"/>
    <lineage>
        <taxon>Bacteria</taxon>
        <taxon>Pseudomonadati</taxon>
        <taxon>Pseudomonadota</taxon>
        <taxon>Betaproteobacteria</taxon>
        <taxon>Burkholderiales</taxon>
        <taxon>Oxalobacteraceae</taxon>
        <taxon>Telluria group</taxon>
        <taxon>Massilia</taxon>
    </lineage>
</organism>
<dbReference type="Proteomes" id="UP000593875">
    <property type="component" value="Chromosome"/>
</dbReference>
<evidence type="ECO:0000256" key="1">
    <source>
        <dbReference type="SAM" id="MobiDB-lite"/>
    </source>
</evidence>
<gene>
    <name evidence="2" type="ORF">LPB04_17850</name>
</gene>
<dbReference type="RefSeq" id="WP_193685844.1">
    <property type="nucleotide sequence ID" value="NZ_CP062941.1"/>
</dbReference>
<keyword evidence="3" id="KW-1185">Reference proteome</keyword>
<evidence type="ECO:0000313" key="3">
    <source>
        <dbReference type="Proteomes" id="UP000593875"/>
    </source>
</evidence>
<feature type="compositionally biased region" description="Low complexity" evidence="1">
    <location>
        <begin position="1"/>
        <end position="26"/>
    </location>
</feature>
<feature type="compositionally biased region" description="Polar residues" evidence="1">
    <location>
        <begin position="88"/>
        <end position="104"/>
    </location>
</feature>
<dbReference type="AlphaFoldDB" id="A0A7L9U180"/>
<proteinExistence type="predicted"/>
<reference evidence="2 3" key="1">
    <citation type="submission" date="2020-10" db="EMBL/GenBank/DDBJ databases">
        <title>Genome sequencing of Massilia sp. LPB0304.</title>
        <authorList>
            <person name="Kim J."/>
        </authorList>
    </citation>
    <scope>NUCLEOTIDE SEQUENCE [LARGE SCALE GENOMIC DNA]</scope>
    <source>
        <strain evidence="2 3">LPB0304</strain>
    </source>
</reference>
<evidence type="ECO:0000313" key="2">
    <source>
        <dbReference type="EMBL" id="QOL48801.1"/>
    </source>
</evidence>
<feature type="compositionally biased region" description="Polar residues" evidence="1">
    <location>
        <begin position="35"/>
        <end position="61"/>
    </location>
</feature>
<dbReference type="EMBL" id="CP062941">
    <property type="protein sequence ID" value="QOL48801.1"/>
    <property type="molecule type" value="Genomic_DNA"/>
</dbReference>
<name>A0A7L9U180_9BURK</name>